<dbReference type="InterPro" id="IPR016208">
    <property type="entry name" value="Ald_Oxase/xanthine_DH-like"/>
</dbReference>
<dbReference type="Proteomes" id="UP000244446">
    <property type="component" value="Unassembled WGS sequence"/>
</dbReference>
<protein>
    <submittedName>
        <fullName evidence="4">Carbon monoxide dehydrogenase</fullName>
    </submittedName>
</protein>
<dbReference type="Pfam" id="PF02738">
    <property type="entry name" value="MoCoBD_1"/>
    <property type="match status" value="1"/>
</dbReference>
<dbReference type="EMBL" id="QCYH01000001">
    <property type="protein sequence ID" value="PVA11696.1"/>
    <property type="molecule type" value="Genomic_DNA"/>
</dbReference>
<dbReference type="InterPro" id="IPR046867">
    <property type="entry name" value="AldOxase/xan_DH_MoCoBD2"/>
</dbReference>
<dbReference type="RefSeq" id="WP_108690440.1">
    <property type="nucleotide sequence ID" value="NZ_QCYH01000001.1"/>
</dbReference>
<comment type="caution">
    <text evidence="4">The sequence shown here is derived from an EMBL/GenBank/DDBJ whole genome shotgun (WGS) entry which is preliminary data.</text>
</comment>
<dbReference type="Gene3D" id="3.90.1170.50">
    <property type="entry name" value="Aldehyde oxidase/xanthine dehydrogenase, a/b hammerhead"/>
    <property type="match status" value="1"/>
</dbReference>
<keyword evidence="5" id="KW-1185">Reference proteome</keyword>
<reference evidence="4 5" key="1">
    <citation type="submission" date="2018-04" db="EMBL/GenBank/DDBJ databases">
        <title>Pelagivirga bohaiensis gen. nov., sp. nov., a bacterium isolated from the Bohai Sea.</title>
        <authorList>
            <person name="Ji X."/>
        </authorList>
    </citation>
    <scope>NUCLEOTIDE SEQUENCE [LARGE SCALE GENOMIC DNA]</scope>
    <source>
        <strain evidence="4 5">BH-SD19</strain>
    </source>
</reference>
<dbReference type="Pfam" id="PF20256">
    <property type="entry name" value="MoCoBD_2"/>
    <property type="match status" value="1"/>
</dbReference>
<gene>
    <name evidence="4" type="ORF">DC366_01675</name>
</gene>
<dbReference type="Pfam" id="PF01315">
    <property type="entry name" value="Ald_Xan_dh_C"/>
    <property type="match status" value="1"/>
</dbReference>
<dbReference type="InterPro" id="IPR036856">
    <property type="entry name" value="Ald_Oxase/Xan_DH_a/b_sf"/>
</dbReference>
<keyword evidence="1" id="KW-0500">Molybdenum</keyword>
<evidence type="ECO:0000313" key="4">
    <source>
        <dbReference type="EMBL" id="PVA11696.1"/>
    </source>
</evidence>
<organism evidence="4 5">
    <name type="scientific">Pelagivirga sediminicola</name>
    <dbReference type="NCBI Taxonomy" id="2170575"/>
    <lineage>
        <taxon>Bacteria</taxon>
        <taxon>Pseudomonadati</taxon>
        <taxon>Pseudomonadota</taxon>
        <taxon>Alphaproteobacteria</taxon>
        <taxon>Rhodobacterales</taxon>
        <taxon>Paracoccaceae</taxon>
        <taxon>Pelagivirga</taxon>
    </lineage>
</organism>
<keyword evidence="2" id="KW-0560">Oxidoreductase</keyword>
<evidence type="ECO:0000313" key="5">
    <source>
        <dbReference type="Proteomes" id="UP000244446"/>
    </source>
</evidence>
<dbReference type="SMART" id="SM01008">
    <property type="entry name" value="Ald_Xan_dh_C"/>
    <property type="match status" value="1"/>
</dbReference>
<sequence length="793" mass="85559">MPKDNASDHGGIGASPKRREDIRFLSGTGKYTDDINLRGQAYVHFLRSDIAHGKINSLDLSEAEQMPGVLRIFTGADFKDAGSIPCGWQVTDRFGNPMQEPRHPVLCETHVRHVGDPYAAIVAETREQARDAAEAIIADIEELPAVVDMAEALEDGATKVHEDLTSNLCFDWGFVEENKQAVDDAIKNAAHVTTVELINNRLVPNAMEPRVAIGDYNRGTGEHTLYTTSQNPHVIRLLMGAFVLNIPEHKLRVVAPDVGGGFGSKIYHYAEEAFCTYAAKALNRPVKWTCTRSEAFLSDAQARDHVTKIELALDKDNNFTAVRTDTLANMGAYLSTFAPSIPTWLHGTLMAGNYKTPLVYVNVRAVFTNTVAVDAYRGAGRPEATYQLERVIDQAARELGVDPIALRRQNFVTEFPYQTPVAVEYDSGDFNRLMDKLEAKADLGGFAARRKESEKNGKLRGVGINCFIEACGIAPSNLVGQLGARAGLYESATVRVNATGGITVMTGSHSHGQGHETVFPQVVADMIGIDASMIEIEHGDTANTPMGMGTYGSRSIAVGGSAMVRATEKIIAKAKKIAAHIMEASDGDIELKDGKFTVAGTDKSLAWGDVTLAAYVPHNYPLDEVEPGLEETAFYDPNNFTYPSGAYACEVEVDPETGKVTIERFTTADDFGNVVNPMIVDGQVHGGLTQGIGQALMENCSYDADGQLLSASYMDYCMPRADDVPFFVVDHSDGTPCTHNPLGVKGCGEAGAIGSTPTVVNAVIDALQSGGHDVPHIDMPVTPSRVWAAMQQG</sequence>
<dbReference type="AlphaFoldDB" id="A0A2T7GBB8"/>
<dbReference type="Gene3D" id="3.30.365.10">
    <property type="entry name" value="Aldehyde oxidase/xanthine dehydrogenase, molybdopterin binding domain"/>
    <property type="match status" value="4"/>
</dbReference>
<accession>A0A2T7GBB8</accession>
<name>A0A2T7GBB8_9RHOB</name>
<dbReference type="InterPro" id="IPR008274">
    <property type="entry name" value="AldOxase/xan_DH_MoCoBD1"/>
</dbReference>
<proteinExistence type="predicted"/>
<feature type="domain" description="Aldehyde oxidase/xanthine dehydrogenase a/b hammerhead" evidence="3">
    <location>
        <begin position="26"/>
        <end position="144"/>
    </location>
</feature>
<dbReference type="InterPro" id="IPR000674">
    <property type="entry name" value="Ald_Oxase/Xan_DH_a/b"/>
</dbReference>
<dbReference type="PANTHER" id="PTHR11908">
    <property type="entry name" value="XANTHINE DEHYDROGENASE"/>
    <property type="match status" value="1"/>
</dbReference>
<dbReference type="SUPFAM" id="SSF54665">
    <property type="entry name" value="CO dehydrogenase molybdoprotein N-domain-like"/>
    <property type="match status" value="1"/>
</dbReference>
<dbReference type="GO" id="GO:0005506">
    <property type="term" value="F:iron ion binding"/>
    <property type="evidence" value="ECO:0007669"/>
    <property type="project" value="InterPro"/>
</dbReference>
<evidence type="ECO:0000256" key="2">
    <source>
        <dbReference type="ARBA" id="ARBA00023002"/>
    </source>
</evidence>
<dbReference type="SUPFAM" id="SSF56003">
    <property type="entry name" value="Molybdenum cofactor-binding domain"/>
    <property type="match status" value="1"/>
</dbReference>
<dbReference type="GO" id="GO:0016491">
    <property type="term" value="F:oxidoreductase activity"/>
    <property type="evidence" value="ECO:0007669"/>
    <property type="project" value="UniProtKB-KW"/>
</dbReference>
<evidence type="ECO:0000259" key="3">
    <source>
        <dbReference type="SMART" id="SM01008"/>
    </source>
</evidence>
<dbReference type="PANTHER" id="PTHR11908:SF132">
    <property type="entry name" value="ALDEHYDE OXIDASE 1-RELATED"/>
    <property type="match status" value="1"/>
</dbReference>
<dbReference type="OrthoDB" id="9758509at2"/>
<dbReference type="InterPro" id="IPR037165">
    <property type="entry name" value="AldOxase/xan_DH_Mopterin-bd_sf"/>
</dbReference>
<evidence type="ECO:0000256" key="1">
    <source>
        <dbReference type="ARBA" id="ARBA00022505"/>
    </source>
</evidence>